<organism evidence="1 2">
    <name type="scientific">Mya arenaria</name>
    <name type="common">Soft-shell clam</name>
    <dbReference type="NCBI Taxonomy" id="6604"/>
    <lineage>
        <taxon>Eukaryota</taxon>
        <taxon>Metazoa</taxon>
        <taxon>Spiralia</taxon>
        <taxon>Lophotrochozoa</taxon>
        <taxon>Mollusca</taxon>
        <taxon>Bivalvia</taxon>
        <taxon>Autobranchia</taxon>
        <taxon>Heteroconchia</taxon>
        <taxon>Euheterodonta</taxon>
        <taxon>Imparidentia</taxon>
        <taxon>Neoheterodontei</taxon>
        <taxon>Myida</taxon>
        <taxon>Myoidea</taxon>
        <taxon>Myidae</taxon>
        <taxon>Mya</taxon>
    </lineage>
</organism>
<evidence type="ECO:0000313" key="2">
    <source>
        <dbReference type="Proteomes" id="UP001164746"/>
    </source>
</evidence>
<evidence type="ECO:0000313" key="1">
    <source>
        <dbReference type="EMBL" id="WAR30030.1"/>
    </source>
</evidence>
<proteinExistence type="predicted"/>
<dbReference type="Proteomes" id="UP001164746">
    <property type="component" value="Chromosome 16"/>
</dbReference>
<accession>A0ABY7G7B0</accession>
<sequence length="342" mass="37788">MSNTVTCDFDLTKDVNKDMNGCGLEVRVRGRCLAEWQEASEDGEERQLYEKEEYIRNSITVLGKVASTDGRTDTPHVEFVDSGTHAKLYGVWGLLDQSGRVEFNVEKPLDLNTIPGAMDPAEDEDSCVICGCCMNQGSVTASLRINKRGFVPGESIVCDASVLNGSETSIRATKIKFYKLKVVASQSKMSICLPLLIIVGSISTDENLLNDKSEGFEAITMQPLSTNHFKTEEASSDDRPISSIAPMATELDELYPPIRSQLSYINEESPEDENGTPSDQENELTVFSPLNEDIEAGATLGISIFQREKTLEEIYIMKRRPRVLKIMAAVNEGTTFDDENSL</sequence>
<dbReference type="Gene3D" id="2.60.40.640">
    <property type="match status" value="1"/>
</dbReference>
<gene>
    <name evidence="1" type="ORF">MAR_003598</name>
</gene>
<reference evidence="1" key="1">
    <citation type="submission" date="2022-11" db="EMBL/GenBank/DDBJ databases">
        <title>Centuries of genome instability and evolution in soft-shell clam transmissible cancer (bioRxiv).</title>
        <authorList>
            <person name="Hart S.F.M."/>
            <person name="Yonemitsu M.A."/>
            <person name="Giersch R.M."/>
            <person name="Beal B.F."/>
            <person name="Arriagada G."/>
            <person name="Davis B.W."/>
            <person name="Ostrander E.A."/>
            <person name="Goff S.P."/>
            <person name="Metzger M.J."/>
        </authorList>
    </citation>
    <scope>NUCLEOTIDE SEQUENCE</scope>
    <source>
        <strain evidence="1">MELC-2E11</strain>
        <tissue evidence="1">Siphon/mantle</tissue>
    </source>
</reference>
<keyword evidence="2" id="KW-1185">Reference proteome</keyword>
<dbReference type="InterPro" id="IPR014756">
    <property type="entry name" value="Ig_E-set"/>
</dbReference>
<dbReference type="SUPFAM" id="SSF81296">
    <property type="entry name" value="E set domains"/>
    <property type="match status" value="1"/>
</dbReference>
<name>A0ABY7G7B0_MYAAR</name>
<dbReference type="EMBL" id="CP111027">
    <property type="protein sequence ID" value="WAR30030.1"/>
    <property type="molecule type" value="Genomic_DNA"/>
</dbReference>
<dbReference type="InterPro" id="IPR014752">
    <property type="entry name" value="Arrestin-like_C"/>
</dbReference>
<protein>
    <submittedName>
        <fullName evidence="1">Uncharacterized protein</fullName>
    </submittedName>
</protein>